<evidence type="ECO:0000256" key="1">
    <source>
        <dbReference type="SAM" id="MobiDB-lite"/>
    </source>
</evidence>
<dbReference type="GeneID" id="59329565"/>
<gene>
    <name evidence="2" type="ORF">HO133_001149</name>
</gene>
<sequence>MSPSQSPSIQPHFINLNQIEMSIIQSIKQETENLGGPWSCKLCNTQFIDIMRLVTHLLTFCDRHRSLSTFSNVSAIHICMLLDDSGSIKTLETYIRLAGNDTDSEASTHGSDTDSEASTLSNDTNSDASDLAELYHEGSNEPGSDGEGGTGPVWFVDNQEEEGLRSTSEDEESTELVDEDSTSEAHDEDVKMNDPVAKGLRLQKKQEFPTTPPAQLSAEMKAEWTFKHDRAREIREIMKTNLKPNSKHIDRDAALAGWNSTAHPFSWEPTAPKTGAYKSYGVLSSRYATPDTAPRVGRADTLPRESNDRKRLLELTEKARRKP</sequence>
<name>A0A8H6FBS7_9LECA</name>
<evidence type="ECO:0000313" key="3">
    <source>
        <dbReference type="Proteomes" id="UP000593566"/>
    </source>
</evidence>
<feature type="region of interest" description="Disordered" evidence="1">
    <location>
        <begin position="287"/>
        <end position="323"/>
    </location>
</feature>
<proteinExistence type="predicted"/>
<organism evidence="2 3">
    <name type="scientific">Letharia lupina</name>
    <dbReference type="NCBI Taxonomy" id="560253"/>
    <lineage>
        <taxon>Eukaryota</taxon>
        <taxon>Fungi</taxon>
        <taxon>Dikarya</taxon>
        <taxon>Ascomycota</taxon>
        <taxon>Pezizomycotina</taxon>
        <taxon>Lecanoromycetes</taxon>
        <taxon>OSLEUM clade</taxon>
        <taxon>Lecanoromycetidae</taxon>
        <taxon>Lecanorales</taxon>
        <taxon>Lecanorineae</taxon>
        <taxon>Parmeliaceae</taxon>
        <taxon>Letharia</taxon>
    </lineage>
</organism>
<comment type="caution">
    <text evidence="2">The sequence shown here is derived from an EMBL/GenBank/DDBJ whole genome shotgun (WGS) entry which is preliminary data.</text>
</comment>
<dbReference type="Proteomes" id="UP000593566">
    <property type="component" value="Unassembled WGS sequence"/>
</dbReference>
<feature type="compositionally biased region" description="Basic and acidic residues" evidence="1">
    <location>
        <begin position="297"/>
        <end position="323"/>
    </location>
</feature>
<dbReference type="EMBL" id="JACCJB010000012">
    <property type="protein sequence ID" value="KAF6222063.1"/>
    <property type="molecule type" value="Genomic_DNA"/>
</dbReference>
<protein>
    <recommendedName>
        <fullName evidence="4">C2H2-type domain-containing protein</fullName>
    </recommendedName>
</protein>
<feature type="compositionally biased region" description="Polar residues" evidence="1">
    <location>
        <begin position="105"/>
        <end position="128"/>
    </location>
</feature>
<evidence type="ECO:0000313" key="2">
    <source>
        <dbReference type="EMBL" id="KAF6222063.1"/>
    </source>
</evidence>
<feature type="region of interest" description="Disordered" evidence="1">
    <location>
        <begin position="101"/>
        <end position="189"/>
    </location>
</feature>
<reference evidence="2 3" key="1">
    <citation type="journal article" date="2020" name="Genomics">
        <title>Complete, high-quality genomes from long-read metagenomic sequencing of two wolf lichen thalli reveals enigmatic genome architecture.</title>
        <authorList>
            <person name="McKenzie S.K."/>
            <person name="Walston R.F."/>
            <person name="Allen J.L."/>
        </authorList>
    </citation>
    <scope>NUCLEOTIDE SEQUENCE [LARGE SCALE GENOMIC DNA]</scope>
    <source>
        <strain evidence="2">WasteWater1</strain>
    </source>
</reference>
<keyword evidence="3" id="KW-1185">Reference proteome</keyword>
<dbReference type="AlphaFoldDB" id="A0A8H6FBS7"/>
<accession>A0A8H6FBS7</accession>
<dbReference type="RefSeq" id="XP_037151498.1">
    <property type="nucleotide sequence ID" value="XM_037292079.1"/>
</dbReference>
<feature type="compositionally biased region" description="Acidic residues" evidence="1">
    <location>
        <begin position="169"/>
        <end position="182"/>
    </location>
</feature>
<evidence type="ECO:0008006" key="4">
    <source>
        <dbReference type="Google" id="ProtNLM"/>
    </source>
</evidence>